<dbReference type="Proteomes" id="UP000326582">
    <property type="component" value="Chromosome 3"/>
</dbReference>
<protein>
    <submittedName>
        <fullName evidence="1">Nitrogen network kinase</fullName>
    </submittedName>
</protein>
<sequence>MRAARHESRPGRPKSGLGPARAPSITSSSFQLLLQTSYTQHCSAQNLRPFYPMQTDFPGPGGFNNQPDLRHARSSRRRYSETETNNFDAETGHRLFDDGRIRPKQSRTASPKAPAAQGPRLYSRSHSSQRPMPEYGLEDEYVPGLDFAAELSRWQEGVHVQVAPQPIRDAKRRDLGRSDMTFSSKESEGDDMSGGRRFGRREFSVPDLSVRRDFSAPDLVSRRSRETFGSASVAPSFSLRQQFDALSAALPPDFLDLPYSQRKRLVHSISPTVDFAHFSAYTKSRSNPASISRSSTVTRLLARAQAPAPPRTNVDEKGAFVMHHRLGRVIGFGAWGTIRECTAHDGTVRAVKIVHSSRQRVLQVFRKEISVWAQLHHHNILPLLDHVETSDTIFCLTERIGGGTLFDVAAQWGTYETFSREAQQARLATTARCARQITAALVYLHRELGVVHGDIKLENVLVDNSDPEHVRMVLCDFGMSRVYAPRLMRSERDTAMARSRSSVTPARRPYTGPDSPSTRLLFADDSKIGISHLAPRTPEPDNNDRNDKNDARLRDSRLVAFHEFASKDTTLPTDADTDLPHSHIGSLPYASPELLSPSPPPLGPSADIWALGVLLYTMVVGRLPFEHSYEPRLRAIITAGRYDRGAVERACLMDTEIKEGDESMDKEKPGEDGAGKESAQVPHPQNGAQDCNNEWFVRMVEGCLERDITRRWDLDMVAAALDAAPL</sequence>
<gene>
    <name evidence="1" type="ORF">EJF14_30588</name>
</gene>
<evidence type="ECO:0000313" key="1">
    <source>
        <dbReference type="EMBL" id="QFZ27610.1"/>
    </source>
</evidence>
<organism evidence="1 2">
    <name type="scientific">Clavispora lusitaniae</name>
    <name type="common">Candida lusitaniae</name>
    <dbReference type="NCBI Taxonomy" id="36911"/>
    <lineage>
        <taxon>Eukaryota</taxon>
        <taxon>Fungi</taxon>
        <taxon>Dikarya</taxon>
        <taxon>Ascomycota</taxon>
        <taxon>Saccharomycotina</taxon>
        <taxon>Pichiomycetes</taxon>
        <taxon>Metschnikowiaceae</taxon>
        <taxon>Clavispora</taxon>
    </lineage>
</organism>
<keyword evidence="2" id="KW-1185">Reference proteome</keyword>
<accession>A0ACD0WK46</accession>
<proteinExistence type="predicted"/>
<name>A0ACD0WK46_CLALS</name>
<keyword evidence="1" id="KW-0418">Kinase</keyword>
<evidence type="ECO:0000313" key="2">
    <source>
        <dbReference type="Proteomes" id="UP000326582"/>
    </source>
</evidence>
<dbReference type="EMBL" id="CP038486">
    <property type="protein sequence ID" value="QFZ27610.1"/>
    <property type="molecule type" value="Genomic_DNA"/>
</dbReference>
<reference evidence="2" key="1">
    <citation type="journal article" date="2019" name="MBio">
        <title>Comparative genomics for the elucidation of multidrug resistance (MDR) in Candida lusitaniae.</title>
        <authorList>
            <person name="Kannan A."/>
            <person name="Asner S.A."/>
            <person name="Trachsel E."/>
            <person name="Kelly S."/>
            <person name="Parker J."/>
            <person name="Sanglard D."/>
        </authorList>
    </citation>
    <scope>NUCLEOTIDE SEQUENCE [LARGE SCALE GENOMIC DNA]</scope>
    <source>
        <strain evidence="2">P1</strain>
    </source>
</reference>
<keyword evidence="1" id="KW-0808">Transferase</keyword>